<dbReference type="EMBL" id="MAAF01000039">
    <property type="protein sequence ID" value="OUR82582.1"/>
    <property type="molecule type" value="Genomic_DNA"/>
</dbReference>
<feature type="transmembrane region" description="Helical" evidence="1">
    <location>
        <begin position="20"/>
        <end position="40"/>
    </location>
</feature>
<gene>
    <name evidence="2" type="ORF">A9Q75_05890</name>
</gene>
<comment type="caution">
    <text evidence="2">The sequence shown here is derived from an EMBL/GenBank/DDBJ whole genome shotgun (WGS) entry which is preliminary data.</text>
</comment>
<keyword evidence="1" id="KW-0472">Membrane</keyword>
<dbReference type="AlphaFoldDB" id="A0A1Y5EIP4"/>
<evidence type="ECO:0000256" key="1">
    <source>
        <dbReference type="SAM" id="Phobius"/>
    </source>
</evidence>
<feature type="transmembrane region" description="Helical" evidence="1">
    <location>
        <begin position="77"/>
        <end position="95"/>
    </location>
</feature>
<feature type="transmembrane region" description="Helical" evidence="1">
    <location>
        <begin position="52"/>
        <end position="71"/>
    </location>
</feature>
<organism evidence="2 3">
    <name type="scientific">Colwellia psychrerythraea</name>
    <name type="common">Vibrio psychroerythus</name>
    <dbReference type="NCBI Taxonomy" id="28229"/>
    <lineage>
        <taxon>Bacteria</taxon>
        <taxon>Pseudomonadati</taxon>
        <taxon>Pseudomonadota</taxon>
        <taxon>Gammaproteobacteria</taxon>
        <taxon>Alteromonadales</taxon>
        <taxon>Colwelliaceae</taxon>
        <taxon>Colwellia</taxon>
    </lineage>
</organism>
<evidence type="ECO:0000313" key="2">
    <source>
        <dbReference type="EMBL" id="OUR82582.1"/>
    </source>
</evidence>
<protein>
    <recommendedName>
        <fullName evidence="4">DUF3649 domain-containing protein</fullName>
    </recommendedName>
</protein>
<evidence type="ECO:0000313" key="3">
    <source>
        <dbReference type="Proteomes" id="UP000243053"/>
    </source>
</evidence>
<dbReference type="Proteomes" id="UP000243053">
    <property type="component" value="Unassembled WGS sequence"/>
</dbReference>
<accession>A0A1Y5EIP4</accession>
<name>A0A1Y5EIP4_COLPS</name>
<evidence type="ECO:0008006" key="4">
    <source>
        <dbReference type="Google" id="ProtNLM"/>
    </source>
</evidence>
<keyword evidence="1" id="KW-1133">Transmembrane helix</keyword>
<sequence>MNCFNFSSPRWAVFSRSLVAIFGGYALATSCSLFISQLLLNSVGKYQAIHIGLLFSFLVYACAAMWVFSVLNATKAWIDIIKANVFFAVATWLLMQFTGANS</sequence>
<proteinExistence type="predicted"/>
<reference evidence="3" key="1">
    <citation type="journal article" date="2017" name="Proc. Natl. Acad. Sci. U.S.A.">
        <title>Simulation of Deepwater Horizon oil plume reveals substrate specialization within a complex community of hydrocarbon degraders.</title>
        <authorList>
            <person name="Hu P."/>
            <person name="Dubinsky E.A."/>
            <person name="Probst A.J."/>
            <person name="Wang J."/>
            <person name="Sieber C.M.K."/>
            <person name="Tom L.M."/>
            <person name="Gardinali P."/>
            <person name="Banfield J.F."/>
            <person name="Atlas R.M."/>
            <person name="Andersen G.L."/>
        </authorList>
    </citation>
    <scope>NUCLEOTIDE SEQUENCE [LARGE SCALE GENOMIC DNA]</scope>
</reference>
<keyword evidence="1" id="KW-0812">Transmembrane</keyword>